<dbReference type="EMBL" id="VBOZ01000010">
    <property type="protein sequence ID" value="TMQ65973.1"/>
    <property type="molecule type" value="Genomic_DNA"/>
</dbReference>
<feature type="domain" description="Radical SAM core" evidence="5">
    <location>
        <begin position="43"/>
        <end position="268"/>
    </location>
</feature>
<dbReference type="PANTHER" id="PTHR11228">
    <property type="entry name" value="RADICAL SAM DOMAIN PROTEIN"/>
    <property type="match status" value="1"/>
</dbReference>
<keyword evidence="2" id="KW-0479">Metal-binding</keyword>
<evidence type="ECO:0000256" key="4">
    <source>
        <dbReference type="ARBA" id="ARBA00023014"/>
    </source>
</evidence>
<dbReference type="SUPFAM" id="SSF102114">
    <property type="entry name" value="Radical SAM enzymes"/>
    <property type="match status" value="1"/>
</dbReference>
<dbReference type="InterPro" id="IPR007197">
    <property type="entry name" value="rSAM"/>
</dbReference>
<gene>
    <name evidence="6" type="ORF">E6K79_03665</name>
</gene>
<organism evidence="6 7">
    <name type="scientific">Eiseniibacteriota bacterium</name>
    <dbReference type="NCBI Taxonomy" id="2212470"/>
    <lineage>
        <taxon>Bacteria</taxon>
        <taxon>Candidatus Eiseniibacteriota</taxon>
    </lineage>
</organism>
<protein>
    <submittedName>
        <fullName evidence="6">Radical SAM protein</fullName>
    </submittedName>
</protein>
<keyword evidence="4" id="KW-0411">Iron-sulfur</keyword>
<name>A0A538TQR7_UNCEI</name>
<accession>A0A538TQR7</accession>
<dbReference type="SFLD" id="SFLDS00029">
    <property type="entry name" value="Radical_SAM"/>
    <property type="match status" value="1"/>
</dbReference>
<evidence type="ECO:0000256" key="3">
    <source>
        <dbReference type="ARBA" id="ARBA00023004"/>
    </source>
</evidence>
<evidence type="ECO:0000256" key="1">
    <source>
        <dbReference type="ARBA" id="ARBA00022691"/>
    </source>
</evidence>
<dbReference type="GO" id="GO:0051536">
    <property type="term" value="F:iron-sulfur cluster binding"/>
    <property type="evidence" value="ECO:0007669"/>
    <property type="project" value="UniProtKB-KW"/>
</dbReference>
<evidence type="ECO:0000313" key="6">
    <source>
        <dbReference type="EMBL" id="TMQ65973.1"/>
    </source>
</evidence>
<evidence type="ECO:0000259" key="5">
    <source>
        <dbReference type="PROSITE" id="PS51918"/>
    </source>
</evidence>
<keyword evidence="3" id="KW-0408">Iron</keyword>
<evidence type="ECO:0000313" key="7">
    <source>
        <dbReference type="Proteomes" id="UP000317691"/>
    </source>
</evidence>
<dbReference type="AlphaFoldDB" id="A0A538TQR7"/>
<dbReference type="Pfam" id="PF04055">
    <property type="entry name" value="Radical_SAM"/>
    <property type="match status" value="1"/>
</dbReference>
<dbReference type="GO" id="GO:0046872">
    <property type="term" value="F:metal ion binding"/>
    <property type="evidence" value="ECO:0007669"/>
    <property type="project" value="UniProtKB-KW"/>
</dbReference>
<evidence type="ECO:0000256" key="2">
    <source>
        <dbReference type="ARBA" id="ARBA00022723"/>
    </source>
</evidence>
<dbReference type="InterPro" id="IPR050377">
    <property type="entry name" value="Radical_SAM_PqqE_MftC-like"/>
</dbReference>
<dbReference type="InterPro" id="IPR013785">
    <property type="entry name" value="Aldolase_TIM"/>
</dbReference>
<dbReference type="CDD" id="cd01335">
    <property type="entry name" value="Radical_SAM"/>
    <property type="match status" value="1"/>
</dbReference>
<dbReference type="SFLD" id="SFLDG01067">
    <property type="entry name" value="SPASM/twitch_domain_containing"/>
    <property type="match status" value="1"/>
</dbReference>
<dbReference type="PANTHER" id="PTHR11228:SF7">
    <property type="entry name" value="PQQA PEPTIDE CYCLASE"/>
    <property type="match status" value="1"/>
</dbReference>
<reference evidence="6 7" key="1">
    <citation type="journal article" date="2019" name="Nat. Microbiol.">
        <title>Mediterranean grassland soil C-N compound turnover is dependent on rainfall and depth, and is mediated by genomically divergent microorganisms.</title>
        <authorList>
            <person name="Diamond S."/>
            <person name="Andeer P.F."/>
            <person name="Li Z."/>
            <person name="Crits-Christoph A."/>
            <person name="Burstein D."/>
            <person name="Anantharaman K."/>
            <person name="Lane K.R."/>
            <person name="Thomas B.C."/>
            <person name="Pan C."/>
            <person name="Northen T.R."/>
            <person name="Banfield J.F."/>
        </authorList>
    </citation>
    <scope>NUCLEOTIDE SEQUENCE [LARGE SCALE GENOMIC DNA]</scope>
    <source>
        <strain evidence="6">WS_9</strain>
    </source>
</reference>
<dbReference type="GO" id="GO:0003824">
    <property type="term" value="F:catalytic activity"/>
    <property type="evidence" value="ECO:0007669"/>
    <property type="project" value="InterPro"/>
</dbReference>
<proteinExistence type="predicted"/>
<sequence length="328" mass="36055">MVPRAAPGDPERDPLVHRDASRHARALGGIGVPQAVAIPLRVATAPKVPFLSLDTVWFQVAGTLCNLSCNHCFISCSPTHHAHEIMTRAEVRPYLDEAESLGVKDFYFTGGEPFLNRELPEILEDTLRIAPATVLTNATLITKVRADDLARLSAGSRYSLEARVSLDGLTPETNDPIRGEGSFEAALLGLRELARAGFHPIITATQTWSDGEDGRLRERFHGFLTDLGLGRPRLKILPLFRIGREAERTHGYAPAERLTEEHMRGFDPWNLQCSTSRMVTSRGVYVCPILIDSPGARMGATLRDTMRPFPLAHGSCHTCWATGASCRN</sequence>
<dbReference type="InterPro" id="IPR058240">
    <property type="entry name" value="rSAM_sf"/>
</dbReference>
<keyword evidence="1" id="KW-0949">S-adenosyl-L-methionine</keyword>
<dbReference type="PROSITE" id="PS51918">
    <property type="entry name" value="RADICAL_SAM"/>
    <property type="match status" value="1"/>
</dbReference>
<dbReference type="Proteomes" id="UP000317691">
    <property type="component" value="Unassembled WGS sequence"/>
</dbReference>
<dbReference type="Gene3D" id="3.20.20.70">
    <property type="entry name" value="Aldolase class I"/>
    <property type="match status" value="1"/>
</dbReference>
<comment type="caution">
    <text evidence="6">The sequence shown here is derived from an EMBL/GenBank/DDBJ whole genome shotgun (WGS) entry which is preliminary data.</text>
</comment>